<dbReference type="Gene3D" id="3.40.190.10">
    <property type="entry name" value="Periplasmic binding protein-like II"/>
    <property type="match status" value="1"/>
</dbReference>
<dbReference type="InterPro" id="IPR000914">
    <property type="entry name" value="SBP_5_dom"/>
</dbReference>
<comment type="similarity">
    <text evidence="1">Belongs to the bacterial solute-binding protein 5 family.</text>
</comment>
<reference evidence="5" key="1">
    <citation type="journal article" date="2020" name="ISME J.">
        <title>Gammaproteobacteria mediating utilization of methyl-, sulfur- and petroleum organic compounds in deep ocean hydrothermal plumes.</title>
        <authorList>
            <person name="Zhou Z."/>
            <person name="Liu Y."/>
            <person name="Pan J."/>
            <person name="Cron B.R."/>
            <person name="Toner B.M."/>
            <person name="Anantharaman K."/>
            <person name="Breier J.A."/>
            <person name="Dick G.J."/>
            <person name="Li M."/>
        </authorList>
    </citation>
    <scope>NUCLEOTIDE SEQUENCE</scope>
    <source>
        <strain evidence="5">SZUA-1501</strain>
    </source>
</reference>
<dbReference type="PANTHER" id="PTHR30290">
    <property type="entry name" value="PERIPLASMIC BINDING COMPONENT OF ABC TRANSPORTER"/>
    <property type="match status" value="1"/>
</dbReference>
<feature type="domain" description="Solute-binding protein family 5" evidence="4">
    <location>
        <begin position="94"/>
        <end position="455"/>
    </location>
</feature>
<dbReference type="PANTHER" id="PTHR30290:SF9">
    <property type="entry name" value="OLIGOPEPTIDE-BINDING PROTEIN APPA"/>
    <property type="match status" value="1"/>
</dbReference>
<gene>
    <name evidence="5" type="ORF">EYH37_05380</name>
</gene>
<evidence type="ECO:0000313" key="5">
    <source>
        <dbReference type="EMBL" id="HIP98772.1"/>
    </source>
</evidence>
<evidence type="ECO:0000259" key="4">
    <source>
        <dbReference type="Pfam" id="PF00496"/>
    </source>
</evidence>
<dbReference type="Pfam" id="PF00496">
    <property type="entry name" value="SBP_bac_5"/>
    <property type="match status" value="1"/>
</dbReference>
<dbReference type="GO" id="GO:1904680">
    <property type="term" value="F:peptide transmembrane transporter activity"/>
    <property type="evidence" value="ECO:0007669"/>
    <property type="project" value="TreeGrafter"/>
</dbReference>
<dbReference type="FunFam" id="3.90.76.10:FF:000004">
    <property type="entry name" value="Peptide ABC transporter substrate-binding protein"/>
    <property type="match status" value="1"/>
</dbReference>
<dbReference type="GO" id="GO:0030288">
    <property type="term" value="C:outer membrane-bounded periplasmic space"/>
    <property type="evidence" value="ECO:0007669"/>
    <property type="project" value="UniProtKB-ARBA"/>
</dbReference>
<dbReference type="EMBL" id="DQVE01000055">
    <property type="protein sequence ID" value="HIP98772.1"/>
    <property type="molecule type" value="Genomic_DNA"/>
</dbReference>
<organism evidence="5 6">
    <name type="scientific">Aquifex aeolicus</name>
    <dbReference type="NCBI Taxonomy" id="63363"/>
    <lineage>
        <taxon>Bacteria</taxon>
        <taxon>Pseudomonadati</taxon>
        <taxon>Aquificota</taxon>
        <taxon>Aquificia</taxon>
        <taxon>Aquificales</taxon>
        <taxon>Aquificaceae</taxon>
        <taxon>Aquifex</taxon>
    </lineage>
</organism>
<evidence type="ECO:0000313" key="6">
    <source>
        <dbReference type="Proteomes" id="UP000606463"/>
    </source>
</evidence>
<dbReference type="CDD" id="cd08500">
    <property type="entry name" value="PBP2_NikA_DppA_OppA_like_4"/>
    <property type="match status" value="1"/>
</dbReference>
<dbReference type="SUPFAM" id="SSF53850">
    <property type="entry name" value="Periplasmic binding protein-like II"/>
    <property type="match status" value="1"/>
</dbReference>
<evidence type="ECO:0000256" key="1">
    <source>
        <dbReference type="ARBA" id="ARBA00005695"/>
    </source>
</evidence>
<evidence type="ECO:0000256" key="2">
    <source>
        <dbReference type="ARBA" id="ARBA00022448"/>
    </source>
</evidence>
<dbReference type="GO" id="GO:0043190">
    <property type="term" value="C:ATP-binding cassette (ABC) transporter complex"/>
    <property type="evidence" value="ECO:0007669"/>
    <property type="project" value="InterPro"/>
</dbReference>
<dbReference type="InterPro" id="IPR030678">
    <property type="entry name" value="Peptide/Ni-bd"/>
</dbReference>
<dbReference type="InterPro" id="IPR039424">
    <property type="entry name" value="SBP_5"/>
</dbReference>
<dbReference type="AlphaFoldDB" id="A0A9D0YQ13"/>
<keyword evidence="3" id="KW-0732">Signal</keyword>
<comment type="caution">
    <text evidence="5">The sequence shown here is derived from an EMBL/GenBank/DDBJ whole genome shotgun (WGS) entry which is preliminary data.</text>
</comment>
<dbReference type="Gene3D" id="3.10.105.10">
    <property type="entry name" value="Dipeptide-binding Protein, Domain 3"/>
    <property type="match status" value="1"/>
</dbReference>
<proteinExistence type="inferred from homology"/>
<dbReference type="PIRSF" id="PIRSF002741">
    <property type="entry name" value="MppA"/>
    <property type="match status" value="1"/>
</dbReference>
<dbReference type="Proteomes" id="UP000606463">
    <property type="component" value="Unassembled WGS sequence"/>
</dbReference>
<evidence type="ECO:0000256" key="3">
    <source>
        <dbReference type="ARBA" id="ARBA00022729"/>
    </source>
</evidence>
<accession>A0A9D0YQ13</accession>
<name>A0A9D0YQ13_AQUAO</name>
<dbReference type="GO" id="GO:0015833">
    <property type="term" value="P:peptide transport"/>
    <property type="evidence" value="ECO:0007669"/>
    <property type="project" value="TreeGrafter"/>
</dbReference>
<dbReference type="Gene3D" id="3.90.76.10">
    <property type="entry name" value="Dipeptide-binding Protein, Domain 1"/>
    <property type="match status" value="1"/>
</dbReference>
<keyword evidence="2" id="KW-0813">Transport</keyword>
<protein>
    <submittedName>
        <fullName evidence="5">ABC transporter substrate-binding protein</fullName>
    </submittedName>
</protein>
<sequence>MLFFLLGILLVILSFVPFYLIDSSFFQGEKITFKKVYFPPTPEIFQPTDKVLVVRLASDPKTLNPALVQETSSSAVIDSLFSGLVKIDPTTLGVKPDLAISWKPSEDGKIWTFHLRKGVRWSDGKPFTADDVVFTFQEVYFNPQIPTPIRDTLLVEGKPFKVEKIDNYTVRFILPKTFAPFLRTLTVPILPKHKLEKSVKEGNFLRAWNVDTPPKEIVGTGPYRLKEYVKGERVVWEANPYYYEKDSRGNRLPYIKIKVGLIVPDPDTALMKFIAGEIHLLGIGAKELLTLFVKAKEKPISVYDLGATPSLTFLVFNQNPNADIPKYKINWFRNPQFRWAISYAMDRIGIVNLVYGGLAKPLYGPVSPANRWIYDSKLFPPIPYDPKKAQQLLEEIGFKDRDGDGILEDPQGYKLEIILLTNAGNKEREAIGNIIKQDLEKIGIKVYFQPLDFNNLVRLLTSPPYRWEAVIIGLTGSVDPHFGRNVWCSWGSLHMWYPLQKKPSTPWEEKVDRLFEEASVTLDPERRKKLYQNAFRLIYGEQPMVFIATPDELMASWNFVKNFHPSVWGFWKPLYMYLE</sequence>
<dbReference type="FunFam" id="3.10.105.10:FF:000006">
    <property type="entry name" value="Peptide ABC transporter substrate-binding protein"/>
    <property type="match status" value="1"/>
</dbReference>